<evidence type="ECO:0000313" key="1">
    <source>
        <dbReference type="EMBL" id="MFC1407125.1"/>
    </source>
</evidence>
<gene>
    <name evidence="1" type="ORF">ACEZDJ_38165</name>
</gene>
<dbReference type="EMBL" id="JBHEZZ010000039">
    <property type="protein sequence ID" value="MFC1407125.1"/>
    <property type="molecule type" value="Genomic_DNA"/>
</dbReference>
<sequence>MKDLADACALRGVPHLTNSVLANIESGRPDRDGRRRRDVSVDELLALALVLDVAPAHLLGLPQGSGASIKIAPGCQVASNQVLQQWVRGDEPLPTTDDRLYYASALEQLPARDADQIAAQHARSVIQDRAKEMLAGFHAEAEKLVASTEARIEAMVSNAEAAVASGATPQEVIDMLRQADSDG</sequence>
<evidence type="ECO:0000313" key="2">
    <source>
        <dbReference type="Proteomes" id="UP001592528"/>
    </source>
</evidence>
<evidence type="ECO:0008006" key="3">
    <source>
        <dbReference type="Google" id="ProtNLM"/>
    </source>
</evidence>
<organism evidence="1 2">
    <name type="scientific">Streptacidiphilus cavernicola</name>
    <dbReference type="NCBI Taxonomy" id="3342716"/>
    <lineage>
        <taxon>Bacteria</taxon>
        <taxon>Bacillati</taxon>
        <taxon>Actinomycetota</taxon>
        <taxon>Actinomycetes</taxon>
        <taxon>Kitasatosporales</taxon>
        <taxon>Streptomycetaceae</taxon>
        <taxon>Streptacidiphilus</taxon>
    </lineage>
</organism>
<protein>
    <recommendedName>
        <fullName evidence="3">XRE family transcriptional regulator</fullName>
    </recommendedName>
</protein>
<dbReference type="Proteomes" id="UP001592528">
    <property type="component" value="Unassembled WGS sequence"/>
</dbReference>
<accession>A0ABV6V083</accession>
<name>A0ABV6V083_9ACTN</name>
<comment type="caution">
    <text evidence="1">The sequence shown here is derived from an EMBL/GenBank/DDBJ whole genome shotgun (WGS) entry which is preliminary data.</text>
</comment>
<proteinExistence type="predicted"/>
<keyword evidence="2" id="KW-1185">Reference proteome</keyword>
<reference evidence="1 2" key="1">
    <citation type="submission" date="2024-09" db="EMBL/GenBank/DDBJ databases">
        <authorList>
            <person name="Lee S.D."/>
        </authorList>
    </citation>
    <scope>NUCLEOTIDE SEQUENCE [LARGE SCALE GENOMIC DNA]</scope>
    <source>
        <strain evidence="1 2">N1-5</strain>
    </source>
</reference>